<keyword evidence="6" id="KW-1133">Transmembrane helix</keyword>
<dbReference type="Gene3D" id="2.30.42.10">
    <property type="match status" value="1"/>
</dbReference>
<keyword evidence="6" id="KW-0812">Transmembrane</keyword>
<comment type="similarity">
    <text evidence="1 5">Belongs to the peptidase S41A family.</text>
</comment>
<feature type="transmembrane region" description="Helical" evidence="6">
    <location>
        <begin position="25"/>
        <end position="47"/>
    </location>
</feature>
<feature type="domain" description="PDZ" evidence="7">
    <location>
        <begin position="131"/>
        <end position="187"/>
    </location>
</feature>
<dbReference type="InterPro" id="IPR029045">
    <property type="entry name" value="ClpP/crotonase-like_dom_sf"/>
</dbReference>
<keyword evidence="6" id="KW-0472">Membrane</keyword>
<dbReference type="CDD" id="cd07560">
    <property type="entry name" value="Peptidase_S41_CPP"/>
    <property type="match status" value="1"/>
</dbReference>
<accession>A0A2G9ZA85</accession>
<dbReference type="Gene3D" id="3.30.750.44">
    <property type="match status" value="1"/>
</dbReference>
<dbReference type="SUPFAM" id="SSF50156">
    <property type="entry name" value="PDZ domain-like"/>
    <property type="match status" value="1"/>
</dbReference>
<dbReference type="InterPro" id="IPR036034">
    <property type="entry name" value="PDZ_sf"/>
</dbReference>
<dbReference type="EMBL" id="PCRZ01000011">
    <property type="protein sequence ID" value="PIP30099.1"/>
    <property type="molecule type" value="Genomic_DNA"/>
</dbReference>
<dbReference type="InterPro" id="IPR005151">
    <property type="entry name" value="Tail-specific_protease"/>
</dbReference>
<dbReference type="GO" id="GO:0008236">
    <property type="term" value="F:serine-type peptidase activity"/>
    <property type="evidence" value="ECO:0007669"/>
    <property type="project" value="UniProtKB-KW"/>
</dbReference>
<proteinExistence type="inferred from homology"/>
<dbReference type="InterPro" id="IPR004447">
    <property type="entry name" value="Peptidase_S41A"/>
</dbReference>
<dbReference type="GO" id="GO:0004175">
    <property type="term" value="F:endopeptidase activity"/>
    <property type="evidence" value="ECO:0007669"/>
    <property type="project" value="TreeGrafter"/>
</dbReference>
<dbReference type="Gene3D" id="3.90.226.10">
    <property type="entry name" value="2-enoyl-CoA Hydratase, Chain A, domain 1"/>
    <property type="match status" value="1"/>
</dbReference>
<evidence type="ECO:0000256" key="3">
    <source>
        <dbReference type="ARBA" id="ARBA00022801"/>
    </source>
</evidence>
<evidence type="ECO:0000313" key="8">
    <source>
        <dbReference type="EMBL" id="PIP30099.1"/>
    </source>
</evidence>
<dbReference type="FunFam" id="2.30.42.10:FF:000063">
    <property type="entry name" value="Peptidase, S41 family"/>
    <property type="match status" value="1"/>
</dbReference>
<dbReference type="SMART" id="SM00245">
    <property type="entry name" value="TSPc"/>
    <property type="match status" value="1"/>
</dbReference>
<evidence type="ECO:0000256" key="5">
    <source>
        <dbReference type="RuleBase" id="RU004404"/>
    </source>
</evidence>
<dbReference type="NCBIfam" id="TIGR00225">
    <property type="entry name" value="prc"/>
    <property type="match status" value="1"/>
</dbReference>
<dbReference type="SMART" id="SM00228">
    <property type="entry name" value="PDZ"/>
    <property type="match status" value="1"/>
</dbReference>
<dbReference type="PANTHER" id="PTHR32060">
    <property type="entry name" value="TAIL-SPECIFIC PROTEASE"/>
    <property type="match status" value="1"/>
</dbReference>
<keyword evidence="2 5" id="KW-0645">Protease</keyword>
<dbReference type="AlphaFoldDB" id="A0A2G9ZA85"/>
<evidence type="ECO:0000313" key="9">
    <source>
        <dbReference type="Proteomes" id="UP000228812"/>
    </source>
</evidence>
<comment type="caution">
    <text evidence="8">The sequence shown here is derived from an EMBL/GenBank/DDBJ whole genome shotgun (WGS) entry which is preliminary data.</text>
</comment>
<keyword evidence="3 5" id="KW-0378">Hydrolase</keyword>
<evidence type="ECO:0000256" key="6">
    <source>
        <dbReference type="SAM" id="Phobius"/>
    </source>
</evidence>
<dbReference type="GO" id="GO:0006508">
    <property type="term" value="P:proteolysis"/>
    <property type="evidence" value="ECO:0007669"/>
    <property type="project" value="UniProtKB-KW"/>
</dbReference>
<name>A0A2G9ZA85_9BACT</name>
<dbReference type="Pfam" id="PF00595">
    <property type="entry name" value="PDZ"/>
    <property type="match status" value="1"/>
</dbReference>
<evidence type="ECO:0000256" key="4">
    <source>
        <dbReference type="ARBA" id="ARBA00022825"/>
    </source>
</evidence>
<dbReference type="CDD" id="cd06782">
    <property type="entry name" value="cpPDZ_CPP-like"/>
    <property type="match status" value="1"/>
</dbReference>
<dbReference type="PANTHER" id="PTHR32060:SF30">
    <property type="entry name" value="CARBOXY-TERMINAL PROCESSING PROTEASE CTPA"/>
    <property type="match status" value="1"/>
</dbReference>
<sequence length="436" mass="47141">MKRYAERYARVYNRNVMRIAINRRWVVRGAGILGGLALLGGAFYGGVRYGAAYRSITITDSRQIIDGDFSLFWNTVDLLKSKYLNGEKLKDQDLLYGAVKGAVDAAGDPYTAFLNPSDAKKFNEDLTGSFGGIGAEIGIRKEQIVVIAPLKGNPAEAAGLKAGDKILKVDETATANLAVEEAVKLIRGEPGTKVKLLILREGWDEAKTFTITRQVISTPTIDSEMRSLPGKGDVLYLQLHNFNANAPSLFYEAVVQAFTKSPRGVVLDLRNNPGGYLDIAVHFAGWFLNHGEVVVRERFRGGSETPLLANGNEALSQMPVVVLVNGGSASASEILAGALRDDRGAKLVGEKTFGKGSVQEVETLADGSTLKVTIAEWLTPKGHQIDQKGLVPDFEVKVDGSGKATSTKDLQLEKALDVLESEISKLTWSVVDVKTE</sequence>
<evidence type="ECO:0000256" key="1">
    <source>
        <dbReference type="ARBA" id="ARBA00009179"/>
    </source>
</evidence>
<dbReference type="PROSITE" id="PS50106">
    <property type="entry name" value="PDZ"/>
    <property type="match status" value="1"/>
</dbReference>
<reference evidence="8 9" key="1">
    <citation type="submission" date="2017-09" db="EMBL/GenBank/DDBJ databases">
        <title>Depth-based differentiation of microbial function through sediment-hosted aquifers and enrichment of novel symbionts in the deep terrestrial subsurface.</title>
        <authorList>
            <person name="Probst A.J."/>
            <person name="Ladd B."/>
            <person name="Jarett J.K."/>
            <person name="Geller-Mcgrath D.E."/>
            <person name="Sieber C.M."/>
            <person name="Emerson J.B."/>
            <person name="Anantharaman K."/>
            <person name="Thomas B.C."/>
            <person name="Malmstrom R."/>
            <person name="Stieglmeier M."/>
            <person name="Klingl A."/>
            <person name="Woyke T."/>
            <person name="Ryan C.M."/>
            <person name="Banfield J.F."/>
        </authorList>
    </citation>
    <scope>NUCLEOTIDE SEQUENCE [LARGE SCALE GENOMIC DNA]</scope>
    <source>
        <strain evidence="8">CG23_combo_of_CG06-09_8_20_14_all_54_14</strain>
    </source>
</reference>
<keyword evidence="4 5" id="KW-0720">Serine protease</keyword>
<dbReference type="Pfam" id="PF03572">
    <property type="entry name" value="Peptidase_S41"/>
    <property type="match status" value="1"/>
</dbReference>
<dbReference type="Proteomes" id="UP000228812">
    <property type="component" value="Unassembled WGS sequence"/>
</dbReference>
<dbReference type="SUPFAM" id="SSF52096">
    <property type="entry name" value="ClpP/crotonase"/>
    <property type="match status" value="1"/>
</dbReference>
<dbReference type="GO" id="GO:0030288">
    <property type="term" value="C:outer membrane-bounded periplasmic space"/>
    <property type="evidence" value="ECO:0007669"/>
    <property type="project" value="TreeGrafter"/>
</dbReference>
<evidence type="ECO:0000259" key="7">
    <source>
        <dbReference type="PROSITE" id="PS50106"/>
    </source>
</evidence>
<evidence type="ECO:0000256" key="2">
    <source>
        <dbReference type="ARBA" id="ARBA00022670"/>
    </source>
</evidence>
<gene>
    <name evidence="8" type="ORF">COX26_00605</name>
</gene>
<dbReference type="InterPro" id="IPR001478">
    <property type="entry name" value="PDZ"/>
</dbReference>
<dbReference type="GO" id="GO:0007165">
    <property type="term" value="P:signal transduction"/>
    <property type="evidence" value="ECO:0007669"/>
    <property type="project" value="TreeGrafter"/>
</dbReference>
<protein>
    <recommendedName>
        <fullName evidence="7">PDZ domain-containing protein</fullName>
    </recommendedName>
</protein>
<organism evidence="8 9">
    <name type="scientific">Candidatus Jorgensenbacteria bacterium CG23_combo_of_CG06-09_8_20_14_all_54_14</name>
    <dbReference type="NCBI Taxonomy" id="1974595"/>
    <lineage>
        <taxon>Bacteria</taxon>
        <taxon>Candidatus Joergenseniibacteriota</taxon>
    </lineage>
</organism>